<protein>
    <recommendedName>
        <fullName evidence="8">Chromosome segregation ATPase</fullName>
    </recommendedName>
</protein>
<accession>A0A0Q2RDG0</accession>
<proteinExistence type="predicted"/>
<dbReference type="OrthoDB" id="44142at2157"/>
<dbReference type="Proteomes" id="UP000250136">
    <property type="component" value="Chromosome"/>
</dbReference>
<reference evidence="4 6" key="3">
    <citation type="submission" date="2016-10" db="EMBL/GenBank/DDBJ databases">
        <authorList>
            <person name="de Groot N.N."/>
        </authorList>
    </citation>
    <scope>NUCLEOTIDE SEQUENCE [LARGE SCALE GENOMIC DNA]</scope>
    <source>
        <strain evidence="4 6">OGL-20</strain>
    </source>
</reference>
<dbReference type="STRING" id="277988.SAMN05216170_0537"/>
<evidence type="ECO:0000313" key="7">
    <source>
        <dbReference type="Proteomes" id="UP000250136"/>
    </source>
</evidence>
<dbReference type="EMBL" id="FOIW01000001">
    <property type="protein sequence ID" value="SEV87172.1"/>
    <property type="molecule type" value="Genomic_DNA"/>
</dbReference>
<sequence length="607" mass="72019">MVVFNEGNPECVRNLLRPAERVLRQGRDVTVEDFETRKSLWERIQDSYSRYLEGECGDFLRDLDSTFRAKFEAALAVLAWSFWKKGEAFPPAEKRFSEREIGLIDEILKYNVFEITTMEDILEKLYRRDEETLQLLKTYYLGVDRWIEEQLEDPEIKLPLRYYLKRTWKSYREKIDAAINEASKYGWFRTLMEDWEREKTEEVEAVRESYEARVGELKKRIAEMVEFFEEERRKLEEELSASSLEEVERLRREKEELIERFEREKAELARRLTELKDEELRKKLEEELARAKEEALREARLLEEKLRRRELELREKEMELRKRELELSEKESLLKSRIEEILAMSGKVEKGSRLVLRDEARIGELNFVGRMKSKFAGEVRLLGRTYSVERIEEKKGEDTARFAGKLDEKSLKNLPENRYVEVALKEKKLLGRKERILVRGVYLTRVERLAELGLDTDPLTLAEVNVHLIDARDSKENARTILVIASPLGFEERVRRYVSSEDFHRNFYSENVSLILLDTESGEVIHNPNDRYAKALVPLVRLELDEEMYAKVRECVRKKLEGRDYLPLSEGLECGGEEYVRRAFYEIAREGNLVKYIDGFGLVLIRK</sequence>
<evidence type="ECO:0000313" key="6">
    <source>
        <dbReference type="Proteomes" id="UP000182125"/>
    </source>
</evidence>
<organism evidence="3 5">
    <name type="scientific">Thermococcus thioreducens</name>
    <dbReference type="NCBI Taxonomy" id="277988"/>
    <lineage>
        <taxon>Archaea</taxon>
        <taxon>Methanobacteriati</taxon>
        <taxon>Methanobacteriota</taxon>
        <taxon>Thermococci</taxon>
        <taxon>Thermococcales</taxon>
        <taxon>Thermococcaceae</taxon>
        <taxon>Thermococcus</taxon>
    </lineage>
</organism>
<dbReference type="Proteomes" id="UP000051862">
    <property type="component" value="Unassembled WGS sequence"/>
</dbReference>
<evidence type="ECO:0000313" key="2">
    <source>
        <dbReference type="EMBL" id="ASJ12654.1"/>
    </source>
</evidence>
<reference evidence="3 5" key="1">
    <citation type="submission" date="2015-08" db="EMBL/GenBank/DDBJ databases">
        <title>Thermococcus thioreducens DSM 14981 genome sequencing.</title>
        <authorList>
            <person name="Hong S.-J."/>
            <person name="Kim M.-C."/>
            <person name="Shin J.-H."/>
        </authorList>
    </citation>
    <scope>NUCLEOTIDE SEQUENCE [LARGE SCALE GENOMIC DNA]</scope>
    <source>
        <strain evidence="3 5">DSM 14981</strain>
    </source>
</reference>
<evidence type="ECO:0000313" key="4">
    <source>
        <dbReference type="EMBL" id="SEV87172.1"/>
    </source>
</evidence>
<evidence type="ECO:0000313" key="3">
    <source>
        <dbReference type="EMBL" id="KQH81990.1"/>
    </source>
</evidence>
<dbReference type="RefSeq" id="WP_055429723.1">
    <property type="nucleotide sequence ID" value="NZ_CP015105.1"/>
</dbReference>
<dbReference type="KEGG" id="ttd:A3L14_07050"/>
<reference evidence="2 7" key="2">
    <citation type="submission" date="2016-04" db="EMBL/GenBank/DDBJ databases">
        <title>Complete genome sequence of Thermococcus thioreducens type strain OGL-20P.</title>
        <authorList>
            <person name="Oger P.M."/>
        </authorList>
    </citation>
    <scope>NUCLEOTIDE SEQUENCE [LARGE SCALE GENOMIC DNA]</scope>
    <source>
        <strain evidence="2 7">OGL-20P</strain>
    </source>
</reference>
<evidence type="ECO:0008006" key="8">
    <source>
        <dbReference type="Google" id="ProtNLM"/>
    </source>
</evidence>
<dbReference type="PATRIC" id="fig|277988.4.peg.1650"/>
<dbReference type="EMBL" id="CP015105">
    <property type="protein sequence ID" value="ASJ12654.1"/>
    <property type="molecule type" value="Genomic_DNA"/>
</dbReference>
<evidence type="ECO:0000256" key="1">
    <source>
        <dbReference type="SAM" id="Coils"/>
    </source>
</evidence>
<name>A0A0Q2RDG0_9EURY</name>
<dbReference type="Proteomes" id="UP000182125">
    <property type="component" value="Unassembled WGS sequence"/>
</dbReference>
<dbReference type="AlphaFoldDB" id="A0A0Q2RDG0"/>
<keyword evidence="1" id="KW-0175">Coiled coil</keyword>
<gene>
    <name evidence="2" type="ORF">A3L14_07050</name>
    <name evidence="3" type="ORF">AMR53_07825</name>
    <name evidence="4" type="ORF">SAMN05216170_0537</name>
</gene>
<keyword evidence="7" id="KW-1185">Reference proteome</keyword>
<dbReference type="EMBL" id="LIXN01000013">
    <property type="protein sequence ID" value="KQH81990.1"/>
    <property type="molecule type" value="Genomic_DNA"/>
</dbReference>
<dbReference type="GeneID" id="33334168"/>
<evidence type="ECO:0000313" key="5">
    <source>
        <dbReference type="Proteomes" id="UP000051862"/>
    </source>
</evidence>
<feature type="coiled-coil region" evidence="1">
    <location>
        <begin position="200"/>
        <end position="333"/>
    </location>
</feature>